<dbReference type="RefSeq" id="WP_170303048.1">
    <property type="nucleotide sequence ID" value="NZ_BKAJ01000042.1"/>
</dbReference>
<name>A0A512N9I4_9HYPH</name>
<dbReference type="AlphaFoldDB" id="A0A512N9I4"/>
<sequence length="148" mass="16183">MTSGKPRITAQIAGRALHPLLRPFAVGYFFTACAADLVYTQASVFVRHSVPKFADITEWLLIAGLVMAVLATVVALIDLLGERQFRTLPDLRMYAAGSALVMALEVYNLYLRQSVGADAITPTGLVLSLAASIVLLATPWQNWARMYR</sequence>
<dbReference type="InterPro" id="IPR019251">
    <property type="entry name" value="DUF2231_TM"/>
</dbReference>
<feature type="domain" description="DUF2231" evidence="2">
    <location>
        <begin position="15"/>
        <end position="140"/>
    </location>
</feature>
<evidence type="ECO:0000313" key="3">
    <source>
        <dbReference type="EMBL" id="GEP55647.1"/>
    </source>
</evidence>
<keyword evidence="1" id="KW-0812">Transmembrane</keyword>
<feature type="transmembrane region" description="Helical" evidence="1">
    <location>
        <begin position="93"/>
        <end position="111"/>
    </location>
</feature>
<reference evidence="3 4" key="1">
    <citation type="submission" date="2019-07" db="EMBL/GenBank/DDBJ databases">
        <title>Whole genome shotgun sequence of Reyranella soli NBRC 108950.</title>
        <authorList>
            <person name="Hosoyama A."/>
            <person name="Uohara A."/>
            <person name="Ohji S."/>
            <person name="Ichikawa N."/>
        </authorList>
    </citation>
    <scope>NUCLEOTIDE SEQUENCE [LARGE SCALE GENOMIC DNA]</scope>
    <source>
        <strain evidence="3 4">NBRC 108950</strain>
    </source>
</reference>
<keyword evidence="4" id="KW-1185">Reference proteome</keyword>
<protein>
    <recommendedName>
        <fullName evidence="2">DUF2231 domain-containing protein</fullName>
    </recommendedName>
</protein>
<keyword evidence="1" id="KW-1133">Transmembrane helix</keyword>
<accession>A0A512N9I4</accession>
<evidence type="ECO:0000313" key="4">
    <source>
        <dbReference type="Proteomes" id="UP000321058"/>
    </source>
</evidence>
<dbReference type="EMBL" id="BKAJ01000042">
    <property type="protein sequence ID" value="GEP55647.1"/>
    <property type="molecule type" value="Genomic_DNA"/>
</dbReference>
<organism evidence="3 4">
    <name type="scientific">Reyranella soli</name>
    <dbReference type="NCBI Taxonomy" id="1230389"/>
    <lineage>
        <taxon>Bacteria</taxon>
        <taxon>Pseudomonadati</taxon>
        <taxon>Pseudomonadota</taxon>
        <taxon>Alphaproteobacteria</taxon>
        <taxon>Hyphomicrobiales</taxon>
        <taxon>Reyranellaceae</taxon>
        <taxon>Reyranella</taxon>
    </lineage>
</organism>
<feature type="transmembrane region" description="Helical" evidence="1">
    <location>
        <begin position="123"/>
        <end position="140"/>
    </location>
</feature>
<gene>
    <name evidence="3" type="ORF">RSO01_28130</name>
</gene>
<keyword evidence="1" id="KW-0472">Membrane</keyword>
<feature type="transmembrane region" description="Helical" evidence="1">
    <location>
        <begin position="20"/>
        <end position="39"/>
    </location>
</feature>
<dbReference type="Proteomes" id="UP000321058">
    <property type="component" value="Unassembled WGS sequence"/>
</dbReference>
<dbReference type="Pfam" id="PF09990">
    <property type="entry name" value="DUF2231"/>
    <property type="match status" value="1"/>
</dbReference>
<comment type="caution">
    <text evidence="3">The sequence shown here is derived from an EMBL/GenBank/DDBJ whole genome shotgun (WGS) entry which is preliminary data.</text>
</comment>
<proteinExistence type="predicted"/>
<evidence type="ECO:0000259" key="2">
    <source>
        <dbReference type="Pfam" id="PF09990"/>
    </source>
</evidence>
<evidence type="ECO:0000256" key="1">
    <source>
        <dbReference type="SAM" id="Phobius"/>
    </source>
</evidence>
<dbReference type="PROSITE" id="PS51257">
    <property type="entry name" value="PROKAR_LIPOPROTEIN"/>
    <property type="match status" value="1"/>
</dbReference>
<feature type="transmembrane region" description="Helical" evidence="1">
    <location>
        <begin position="59"/>
        <end position="81"/>
    </location>
</feature>